<evidence type="ECO:0000259" key="6">
    <source>
        <dbReference type="Pfam" id="PF01951"/>
    </source>
</evidence>
<comment type="similarity">
    <text evidence="1">Belongs to the archease family.</text>
</comment>
<reference evidence="7 8" key="1">
    <citation type="submission" date="2018-02" db="EMBL/GenBank/DDBJ databases">
        <title>Complete genome sequence of Streptomyces dengpaensis, the producer of angucyclines.</title>
        <authorList>
            <person name="Yumei L."/>
        </authorList>
    </citation>
    <scope>NUCLEOTIDE SEQUENCE [LARGE SCALE GENOMIC DNA]</scope>
    <source>
        <strain evidence="7 8">XZHG99</strain>
    </source>
</reference>
<sequence length="150" mass="15937">MTARGPGSSGHRPGTSGHRLVPHTADVRVEAWGASRERCLMEAVRGMVGSFADVSAARATSVVRLRLDRDSDDDLLTALLDEVVFRLDVHGHVPVDVGAESVEGGLDVRLEVADLAEVEVIGAAPKGVSWQDLRIGPDPYGWSCAVTIDV</sequence>
<dbReference type="Proteomes" id="UP000238413">
    <property type="component" value="Chromosome"/>
</dbReference>
<evidence type="ECO:0000313" key="7">
    <source>
        <dbReference type="EMBL" id="AVH56507.1"/>
    </source>
</evidence>
<feature type="region of interest" description="Disordered" evidence="5">
    <location>
        <begin position="1"/>
        <end position="21"/>
    </location>
</feature>
<dbReference type="RefSeq" id="WP_099499889.1">
    <property type="nucleotide sequence ID" value="NZ_CP026652.1"/>
</dbReference>
<name>A0ABM6SPD3_9ACTN</name>
<evidence type="ECO:0000256" key="1">
    <source>
        <dbReference type="ARBA" id="ARBA00007963"/>
    </source>
</evidence>
<evidence type="ECO:0000256" key="5">
    <source>
        <dbReference type="SAM" id="MobiDB-lite"/>
    </source>
</evidence>
<dbReference type="InterPro" id="IPR036820">
    <property type="entry name" value="Archease_dom_sf"/>
</dbReference>
<dbReference type="Gene3D" id="3.55.10.10">
    <property type="entry name" value="Archease domain"/>
    <property type="match status" value="1"/>
</dbReference>
<dbReference type="InterPro" id="IPR023572">
    <property type="entry name" value="Archease_dom"/>
</dbReference>
<dbReference type="EMBL" id="CP026652">
    <property type="protein sequence ID" value="AVH56507.1"/>
    <property type="molecule type" value="Genomic_DNA"/>
</dbReference>
<feature type="domain" description="Archease" evidence="6">
    <location>
        <begin position="19"/>
        <end position="150"/>
    </location>
</feature>
<evidence type="ECO:0000313" key="8">
    <source>
        <dbReference type="Proteomes" id="UP000238413"/>
    </source>
</evidence>
<organism evidence="7 8">
    <name type="scientific">Streptomyces dengpaensis</name>
    <dbReference type="NCBI Taxonomy" id="2049881"/>
    <lineage>
        <taxon>Bacteria</taxon>
        <taxon>Bacillati</taxon>
        <taxon>Actinomycetota</taxon>
        <taxon>Actinomycetes</taxon>
        <taxon>Kitasatosporales</taxon>
        <taxon>Streptomycetaceae</taxon>
        <taxon>Streptomyces</taxon>
    </lineage>
</organism>
<keyword evidence="2" id="KW-0819">tRNA processing</keyword>
<gene>
    <name evidence="7" type="ORF">C4B68_12820</name>
</gene>
<keyword evidence="8" id="KW-1185">Reference proteome</keyword>
<accession>A0ABM6SPD3</accession>
<keyword evidence="4" id="KW-0106">Calcium</keyword>
<evidence type="ECO:0000256" key="4">
    <source>
        <dbReference type="ARBA" id="ARBA00022837"/>
    </source>
</evidence>
<dbReference type="SUPFAM" id="SSF69819">
    <property type="entry name" value="MTH1598-like"/>
    <property type="match status" value="1"/>
</dbReference>
<protein>
    <submittedName>
        <fullName evidence="7">Protein archease</fullName>
    </submittedName>
</protein>
<evidence type="ECO:0000256" key="3">
    <source>
        <dbReference type="ARBA" id="ARBA00022723"/>
    </source>
</evidence>
<keyword evidence="3" id="KW-0479">Metal-binding</keyword>
<evidence type="ECO:0000256" key="2">
    <source>
        <dbReference type="ARBA" id="ARBA00022694"/>
    </source>
</evidence>
<dbReference type="Pfam" id="PF01951">
    <property type="entry name" value="Archease"/>
    <property type="match status" value="1"/>
</dbReference>
<proteinExistence type="inferred from homology"/>